<dbReference type="NCBIfam" id="TIGR01509">
    <property type="entry name" value="HAD-SF-IA-v3"/>
    <property type="match status" value="1"/>
</dbReference>
<dbReference type="OrthoDB" id="9797743at2"/>
<dbReference type="InterPro" id="IPR023214">
    <property type="entry name" value="HAD_sf"/>
</dbReference>
<dbReference type="PANTHER" id="PTHR46193">
    <property type="entry name" value="6-PHOSPHOGLUCONATE PHOSPHATASE"/>
    <property type="match status" value="1"/>
</dbReference>
<dbReference type="RefSeq" id="WP_090605253.1">
    <property type="nucleotide sequence ID" value="NZ_FNZR01000003.1"/>
</dbReference>
<organism evidence="6 7">
    <name type="scientific">Parapedobacter koreensis</name>
    <dbReference type="NCBI Taxonomy" id="332977"/>
    <lineage>
        <taxon>Bacteria</taxon>
        <taxon>Pseudomonadati</taxon>
        <taxon>Bacteroidota</taxon>
        <taxon>Sphingobacteriia</taxon>
        <taxon>Sphingobacteriales</taxon>
        <taxon>Sphingobacteriaceae</taxon>
        <taxon>Parapedobacter</taxon>
    </lineage>
</organism>
<dbReference type="EMBL" id="FNZR01000003">
    <property type="protein sequence ID" value="SEL14476.1"/>
    <property type="molecule type" value="Genomic_DNA"/>
</dbReference>
<accession>A0A1H7MSY4</accession>
<sequence>MEKYAVIFDMDGVIAHTNPYHTEAFKQFFDKYNVSYTEQEFEDHMYGKHNSYIMNYFFKRIITDDEFTRLENEKEGLFREIYKTQVKPINGFLEFLAALKAEGFHTGVATSAPRANLDLIMGGLGFESQMESILASEDVTAHKPDPQIYLKSASNLGVRPENCVIFEDSFSGVSAAINAGAKVVGVLTSHTREQLPPCQHYINDYYDVDIQRVKQLLTLRHA</sequence>
<evidence type="ECO:0000256" key="3">
    <source>
        <dbReference type="ARBA" id="ARBA00022723"/>
    </source>
</evidence>
<dbReference type="PRINTS" id="PR00413">
    <property type="entry name" value="HADHALOGNASE"/>
</dbReference>
<dbReference type="STRING" id="332977.SAMN05421740_103639"/>
<dbReference type="AlphaFoldDB" id="A0A1H7MSY4"/>
<evidence type="ECO:0000313" key="6">
    <source>
        <dbReference type="EMBL" id="SEL14476.1"/>
    </source>
</evidence>
<evidence type="ECO:0000256" key="4">
    <source>
        <dbReference type="ARBA" id="ARBA00022842"/>
    </source>
</evidence>
<reference evidence="7" key="1">
    <citation type="submission" date="2016-10" db="EMBL/GenBank/DDBJ databases">
        <authorList>
            <person name="Varghese N."/>
            <person name="Submissions S."/>
        </authorList>
    </citation>
    <scope>NUCLEOTIDE SEQUENCE [LARGE SCALE GENOMIC DNA]</scope>
    <source>
        <strain evidence="7">Jip14</strain>
    </source>
</reference>
<dbReference type="Pfam" id="PF13419">
    <property type="entry name" value="HAD_2"/>
    <property type="match status" value="1"/>
</dbReference>
<evidence type="ECO:0000313" key="7">
    <source>
        <dbReference type="Proteomes" id="UP000198916"/>
    </source>
</evidence>
<keyword evidence="4" id="KW-0460">Magnesium</keyword>
<dbReference type="SFLD" id="SFLDG01135">
    <property type="entry name" value="C1.5.6:_HAD__Beta-PGM__Phospha"/>
    <property type="match status" value="1"/>
</dbReference>
<dbReference type="SUPFAM" id="SSF56784">
    <property type="entry name" value="HAD-like"/>
    <property type="match status" value="1"/>
</dbReference>
<evidence type="ECO:0000256" key="1">
    <source>
        <dbReference type="ARBA" id="ARBA00001946"/>
    </source>
</evidence>
<dbReference type="Proteomes" id="UP000198916">
    <property type="component" value="Unassembled WGS sequence"/>
</dbReference>
<keyword evidence="3" id="KW-0479">Metal-binding</keyword>
<dbReference type="Gene3D" id="3.40.50.1000">
    <property type="entry name" value="HAD superfamily/HAD-like"/>
    <property type="match status" value="1"/>
</dbReference>
<dbReference type="GO" id="GO:0003824">
    <property type="term" value="F:catalytic activity"/>
    <property type="evidence" value="ECO:0007669"/>
    <property type="project" value="UniProtKB-ARBA"/>
</dbReference>
<evidence type="ECO:0000256" key="5">
    <source>
        <dbReference type="ARBA" id="ARBA00023277"/>
    </source>
</evidence>
<dbReference type="InterPro" id="IPR051600">
    <property type="entry name" value="Beta-PGM-like"/>
</dbReference>
<gene>
    <name evidence="6" type="ORF">SAMN05421740_103639</name>
</gene>
<keyword evidence="7" id="KW-1185">Reference proteome</keyword>
<dbReference type="PANTHER" id="PTHR46193:SF18">
    <property type="entry name" value="HEXITOL PHOSPHATASE B"/>
    <property type="match status" value="1"/>
</dbReference>
<evidence type="ECO:0000256" key="2">
    <source>
        <dbReference type="ARBA" id="ARBA00006171"/>
    </source>
</evidence>
<dbReference type="InterPro" id="IPR023198">
    <property type="entry name" value="PGP-like_dom2"/>
</dbReference>
<dbReference type="InterPro" id="IPR041492">
    <property type="entry name" value="HAD_2"/>
</dbReference>
<name>A0A1H7MSY4_9SPHI</name>
<dbReference type="SFLD" id="SFLDG01129">
    <property type="entry name" value="C1.5:_HAD__Beta-PGM__Phosphata"/>
    <property type="match status" value="1"/>
</dbReference>
<comment type="cofactor">
    <cofactor evidence="1">
        <name>Mg(2+)</name>
        <dbReference type="ChEBI" id="CHEBI:18420"/>
    </cofactor>
</comment>
<comment type="similarity">
    <text evidence="2">Belongs to the HAD-like hydrolase superfamily. CbbY/CbbZ/Gph/YieH family.</text>
</comment>
<dbReference type="InterPro" id="IPR036412">
    <property type="entry name" value="HAD-like_sf"/>
</dbReference>
<keyword evidence="5" id="KW-0119">Carbohydrate metabolism</keyword>
<proteinExistence type="inferred from homology"/>
<protein>
    <submittedName>
        <fullName evidence="6">Haloacid dehalogenase superfamily, subfamily IA, variant 3 with third motif having DD or ED</fullName>
    </submittedName>
</protein>
<dbReference type="Gene3D" id="1.10.150.240">
    <property type="entry name" value="Putative phosphatase, domain 2"/>
    <property type="match status" value="1"/>
</dbReference>
<dbReference type="GO" id="GO:0046872">
    <property type="term" value="F:metal ion binding"/>
    <property type="evidence" value="ECO:0007669"/>
    <property type="project" value="UniProtKB-KW"/>
</dbReference>
<dbReference type="InterPro" id="IPR006439">
    <property type="entry name" value="HAD-SF_hydro_IA"/>
</dbReference>
<dbReference type="SFLD" id="SFLDS00003">
    <property type="entry name" value="Haloacid_Dehalogenase"/>
    <property type="match status" value="1"/>
</dbReference>